<evidence type="ECO:0000313" key="2">
    <source>
        <dbReference type="EMBL" id="OCL08359.1"/>
    </source>
</evidence>
<dbReference type="Gene3D" id="3.40.50.1110">
    <property type="entry name" value="SGNH hydrolase"/>
    <property type="match status" value="1"/>
</dbReference>
<dbReference type="OrthoDB" id="5041285at2759"/>
<evidence type="ECO:0000259" key="1">
    <source>
        <dbReference type="Pfam" id="PF13472"/>
    </source>
</evidence>
<reference evidence="2 3" key="1">
    <citation type="journal article" date="2016" name="Nat. Commun.">
        <title>Ectomycorrhizal ecology is imprinted in the genome of the dominant symbiotic fungus Cenococcum geophilum.</title>
        <authorList>
            <consortium name="DOE Joint Genome Institute"/>
            <person name="Peter M."/>
            <person name="Kohler A."/>
            <person name="Ohm R.A."/>
            <person name="Kuo A."/>
            <person name="Krutzmann J."/>
            <person name="Morin E."/>
            <person name="Arend M."/>
            <person name="Barry K.W."/>
            <person name="Binder M."/>
            <person name="Choi C."/>
            <person name="Clum A."/>
            <person name="Copeland A."/>
            <person name="Grisel N."/>
            <person name="Haridas S."/>
            <person name="Kipfer T."/>
            <person name="LaButti K."/>
            <person name="Lindquist E."/>
            <person name="Lipzen A."/>
            <person name="Maire R."/>
            <person name="Meier B."/>
            <person name="Mihaltcheva S."/>
            <person name="Molinier V."/>
            <person name="Murat C."/>
            <person name="Poggeler S."/>
            <person name="Quandt C.A."/>
            <person name="Sperisen C."/>
            <person name="Tritt A."/>
            <person name="Tisserant E."/>
            <person name="Crous P.W."/>
            <person name="Henrissat B."/>
            <person name="Nehls U."/>
            <person name="Egli S."/>
            <person name="Spatafora J.W."/>
            <person name="Grigoriev I.V."/>
            <person name="Martin F.M."/>
        </authorList>
    </citation>
    <scope>NUCLEOTIDE SEQUENCE [LARGE SCALE GENOMIC DNA]</scope>
    <source>
        <strain evidence="2 3">CBS 207.34</strain>
    </source>
</reference>
<dbReference type="GO" id="GO:0016787">
    <property type="term" value="F:hydrolase activity"/>
    <property type="evidence" value="ECO:0007669"/>
    <property type="project" value="InterPro"/>
</dbReference>
<dbReference type="InterPro" id="IPR037459">
    <property type="entry name" value="RhgT-like"/>
</dbReference>
<organism evidence="2 3">
    <name type="scientific">Glonium stellatum</name>
    <dbReference type="NCBI Taxonomy" id="574774"/>
    <lineage>
        <taxon>Eukaryota</taxon>
        <taxon>Fungi</taxon>
        <taxon>Dikarya</taxon>
        <taxon>Ascomycota</taxon>
        <taxon>Pezizomycotina</taxon>
        <taxon>Dothideomycetes</taxon>
        <taxon>Pleosporomycetidae</taxon>
        <taxon>Gloniales</taxon>
        <taxon>Gloniaceae</taxon>
        <taxon>Glonium</taxon>
    </lineage>
</organism>
<dbReference type="InterPro" id="IPR013830">
    <property type="entry name" value="SGNH_hydro"/>
</dbReference>
<feature type="domain" description="SGNH hydrolase-type esterase" evidence="1">
    <location>
        <begin position="29"/>
        <end position="208"/>
    </location>
</feature>
<dbReference type="Pfam" id="PF13472">
    <property type="entry name" value="Lipase_GDSL_2"/>
    <property type="match status" value="1"/>
</dbReference>
<dbReference type="Proteomes" id="UP000250140">
    <property type="component" value="Unassembled WGS sequence"/>
</dbReference>
<proteinExistence type="predicted"/>
<dbReference type="EMBL" id="KV749666">
    <property type="protein sequence ID" value="OCL08359.1"/>
    <property type="molecule type" value="Genomic_DNA"/>
</dbReference>
<dbReference type="SUPFAM" id="SSF52266">
    <property type="entry name" value="SGNH hydrolase"/>
    <property type="match status" value="1"/>
</dbReference>
<evidence type="ECO:0000313" key="3">
    <source>
        <dbReference type="Proteomes" id="UP000250140"/>
    </source>
</evidence>
<sequence length="247" mass="26472">MALFVVPAAAFAYPQIFSKRAVLVYFLLAGDSTTAIQSTGGGGWRNGFLNYTLKSGSSGHNYGHNGATTASFRSGGDWATVLSQVASHKSSYNVYVTIQFGHNDQKNTSGITLEQYTTNLELFAQEAKVAGATPILVTPLTRRIFCNGKIVESLAEQRTQTIAAAKSGGYDWIDLNIASENYCNGVGETASDSYNLTPDDHTHLNVQGSVVFGRMVSDLMIVEYADIRVVTQPNATLSALIAEGRPA</sequence>
<name>A0A8E2JTA6_9PEZI</name>
<dbReference type="InterPro" id="IPR036514">
    <property type="entry name" value="SGNH_hydro_sf"/>
</dbReference>
<keyword evidence="3" id="KW-1185">Reference proteome</keyword>
<dbReference type="PANTHER" id="PTHR43695">
    <property type="entry name" value="PUTATIVE (AFU_ORTHOLOGUE AFUA_2G17250)-RELATED"/>
    <property type="match status" value="1"/>
</dbReference>
<accession>A0A8E2JTA6</accession>
<gene>
    <name evidence="2" type="ORF">AOQ84DRAFT_407003</name>
</gene>
<dbReference type="CDD" id="cd01821">
    <property type="entry name" value="Rhamnogalacturan_acetylesterase_like"/>
    <property type="match status" value="1"/>
</dbReference>
<dbReference type="AlphaFoldDB" id="A0A8E2JTA6"/>
<protein>
    <submittedName>
        <fullName evidence="2">Carbohydrate esterase family 12 protein</fullName>
    </submittedName>
</protein>
<dbReference type="PANTHER" id="PTHR43695:SF2">
    <property type="entry name" value="PUTATIVE (AFU_ORTHOLOGUE AFUA_2G17250)-RELATED"/>
    <property type="match status" value="1"/>
</dbReference>